<comment type="caution">
    <text evidence="1">The sequence shown here is derived from an EMBL/GenBank/DDBJ whole genome shotgun (WGS) entry which is preliminary data.</text>
</comment>
<organism evidence="1 2">
    <name type="scientific">Rhizopogon vesiculosus</name>
    <dbReference type="NCBI Taxonomy" id="180088"/>
    <lineage>
        <taxon>Eukaryota</taxon>
        <taxon>Fungi</taxon>
        <taxon>Dikarya</taxon>
        <taxon>Basidiomycota</taxon>
        <taxon>Agaricomycotina</taxon>
        <taxon>Agaricomycetes</taxon>
        <taxon>Agaricomycetidae</taxon>
        <taxon>Boletales</taxon>
        <taxon>Suillineae</taxon>
        <taxon>Rhizopogonaceae</taxon>
        <taxon>Rhizopogon</taxon>
    </lineage>
</organism>
<evidence type="ECO:0000313" key="2">
    <source>
        <dbReference type="Proteomes" id="UP000183567"/>
    </source>
</evidence>
<sequence length="13" mass="1577">MIRKRPRHDALAL</sequence>
<evidence type="ECO:0000313" key="1">
    <source>
        <dbReference type="EMBL" id="OJA08285.1"/>
    </source>
</evidence>
<proteinExistence type="predicted"/>
<dbReference type="EMBL" id="LVVM01006350">
    <property type="protein sequence ID" value="OJA08285.1"/>
    <property type="molecule type" value="Genomic_DNA"/>
</dbReference>
<keyword evidence="2" id="KW-1185">Reference proteome</keyword>
<dbReference type="Proteomes" id="UP000183567">
    <property type="component" value="Unassembled WGS sequence"/>
</dbReference>
<protein>
    <submittedName>
        <fullName evidence="1">Uncharacterized protein</fullName>
    </submittedName>
</protein>
<name>A0A1J8PH25_9AGAM</name>
<reference evidence="1 2" key="1">
    <citation type="submission" date="2016-03" db="EMBL/GenBank/DDBJ databases">
        <title>Comparative genomics of the ectomycorrhizal sister species Rhizopogon vinicolor and Rhizopogon vesiculosus (Basidiomycota: Boletales) reveals a divergence of the mating type B locus.</title>
        <authorList>
            <person name="Mujic A.B."/>
            <person name="Kuo A."/>
            <person name="Tritt A."/>
            <person name="Lipzen A."/>
            <person name="Chen C."/>
            <person name="Johnson J."/>
            <person name="Sharma A."/>
            <person name="Barry K."/>
            <person name="Grigoriev I.V."/>
            <person name="Spatafora J.W."/>
        </authorList>
    </citation>
    <scope>NUCLEOTIDE SEQUENCE [LARGE SCALE GENOMIC DNA]</scope>
    <source>
        <strain evidence="1 2">AM-OR11-056</strain>
    </source>
</reference>
<gene>
    <name evidence="1" type="ORF">AZE42_03791</name>
</gene>
<accession>A0A1J8PH25</accession>
<feature type="non-terminal residue" evidence="1">
    <location>
        <position position="13"/>
    </location>
</feature>